<dbReference type="InterPro" id="IPR050679">
    <property type="entry name" value="Bact_HTH_transcr_reg"/>
</dbReference>
<dbReference type="GO" id="GO:0003700">
    <property type="term" value="F:DNA-binding transcription factor activity"/>
    <property type="evidence" value="ECO:0007669"/>
    <property type="project" value="InterPro"/>
</dbReference>
<organism evidence="5 6">
    <name type="scientific">[Eubacterium] hominis</name>
    <dbReference type="NCBI Taxonomy" id="2764325"/>
    <lineage>
        <taxon>Bacteria</taxon>
        <taxon>Bacillati</taxon>
        <taxon>Bacillota</taxon>
        <taxon>Erysipelotrichia</taxon>
        <taxon>Erysipelotrichales</taxon>
        <taxon>Erysipelotrichaceae</taxon>
        <taxon>Amedibacillus</taxon>
    </lineage>
</organism>
<evidence type="ECO:0000259" key="4">
    <source>
        <dbReference type="PROSITE" id="PS50949"/>
    </source>
</evidence>
<reference evidence="5 6" key="1">
    <citation type="submission" date="2020-08" db="EMBL/GenBank/DDBJ databases">
        <authorList>
            <person name="Liu C."/>
            <person name="Sun Q."/>
        </authorList>
    </citation>
    <scope>NUCLEOTIDE SEQUENCE [LARGE SCALE GENOMIC DNA]</scope>
    <source>
        <strain evidence="5 6">NSJ-61</strain>
    </source>
</reference>
<dbReference type="Gene3D" id="1.10.10.10">
    <property type="entry name" value="Winged helix-like DNA-binding domain superfamily/Winged helix DNA-binding domain"/>
    <property type="match status" value="1"/>
</dbReference>
<dbReference type="SMART" id="SM00345">
    <property type="entry name" value="HTH_GNTR"/>
    <property type="match status" value="1"/>
</dbReference>
<dbReference type="Pfam" id="PF07702">
    <property type="entry name" value="UTRA"/>
    <property type="match status" value="1"/>
</dbReference>
<dbReference type="PRINTS" id="PR00035">
    <property type="entry name" value="HTHGNTR"/>
</dbReference>
<dbReference type="InterPro" id="IPR011663">
    <property type="entry name" value="UTRA"/>
</dbReference>
<accession>A0A7G9GSV4</accession>
<dbReference type="PROSITE" id="PS50949">
    <property type="entry name" value="HTH_GNTR"/>
    <property type="match status" value="1"/>
</dbReference>
<gene>
    <name evidence="5" type="ORF">H9Q80_08080</name>
</gene>
<dbReference type="Pfam" id="PF00392">
    <property type="entry name" value="GntR"/>
    <property type="match status" value="1"/>
</dbReference>
<dbReference type="CDD" id="cd07377">
    <property type="entry name" value="WHTH_GntR"/>
    <property type="match status" value="1"/>
</dbReference>
<dbReference type="InterPro" id="IPR028978">
    <property type="entry name" value="Chorismate_lyase_/UTRA_dom_sf"/>
</dbReference>
<dbReference type="GO" id="GO:0045892">
    <property type="term" value="P:negative regulation of DNA-templated transcription"/>
    <property type="evidence" value="ECO:0007669"/>
    <property type="project" value="TreeGrafter"/>
</dbReference>
<name>A0A7G9GSV4_9FIRM</name>
<dbReference type="GO" id="GO:0003677">
    <property type="term" value="F:DNA binding"/>
    <property type="evidence" value="ECO:0007669"/>
    <property type="project" value="UniProtKB-KW"/>
</dbReference>
<dbReference type="InterPro" id="IPR036388">
    <property type="entry name" value="WH-like_DNA-bd_sf"/>
</dbReference>
<sequence length="244" mass="28392">MQKQKKDAPLYLQIYKELQKRIENGVYKENELIPSESSLQAEFNVSRITIRRSLQDLELAGFIKIRKGKGAIVQPMRKYSDLVGVSSFSQEAREAGERPSSIILEFEETKATGIVCDYLQLEEGADIYRLKRLRLKNGRIIGMNEQFISRDTGVVIHGEELNEKTSIYALYEEQGLHIERAVETIEAVMPTPNLRKELYMDEGEPLFRRERITYDYLNRPLELSINSYKADEYKYVITLKKEEL</sequence>
<evidence type="ECO:0000256" key="2">
    <source>
        <dbReference type="ARBA" id="ARBA00023125"/>
    </source>
</evidence>
<keyword evidence="3" id="KW-0804">Transcription</keyword>
<keyword evidence="1" id="KW-0805">Transcription regulation</keyword>
<evidence type="ECO:0000256" key="3">
    <source>
        <dbReference type="ARBA" id="ARBA00023163"/>
    </source>
</evidence>
<proteinExistence type="predicted"/>
<dbReference type="PANTHER" id="PTHR44846">
    <property type="entry name" value="MANNOSYL-D-GLYCERATE TRANSPORT/METABOLISM SYSTEM REPRESSOR MNGR-RELATED"/>
    <property type="match status" value="1"/>
</dbReference>
<keyword evidence="2" id="KW-0238">DNA-binding</keyword>
<keyword evidence="6" id="KW-1185">Reference proteome</keyword>
<feature type="domain" description="HTH gntR-type" evidence="4">
    <location>
        <begin position="8"/>
        <end position="76"/>
    </location>
</feature>
<dbReference type="AlphaFoldDB" id="A0A7G9GSV4"/>
<protein>
    <submittedName>
        <fullName evidence="5">GntR family transcriptional regulator</fullName>
    </submittedName>
</protein>
<dbReference type="SUPFAM" id="SSF64288">
    <property type="entry name" value="Chorismate lyase-like"/>
    <property type="match status" value="1"/>
</dbReference>
<evidence type="ECO:0000313" key="5">
    <source>
        <dbReference type="EMBL" id="QNM13886.1"/>
    </source>
</evidence>
<dbReference type="KEGG" id="ehn:H9Q80_08080"/>
<evidence type="ECO:0000313" key="6">
    <source>
        <dbReference type="Proteomes" id="UP000515856"/>
    </source>
</evidence>
<dbReference type="RefSeq" id="WP_117451449.1">
    <property type="nucleotide sequence ID" value="NZ_CP060636.1"/>
</dbReference>
<evidence type="ECO:0000256" key="1">
    <source>
        <dbReference type="ARBA" id="ARBA00023015"/>
    </source>
</evidence>
<dbReference type="InterPro" id="IPR000524">
    <property type="entry name" value="Tscrpt_reg_HTH_GntR"/>
</dbReference>
<dbReference type="EMBL" id="CP060636">
    <property type="protein sequence ID" value="QNM13886.1"/>
    <property type="molecule type" value="Genomic_DNA"/>
</dbReference>
<dbReference type="PANTHER" id="PTHR44846:SF1">
    <property type="entry name" value="MANNOSYL-D-GLYCERATE TRANSPORT_METABOLISM SYSTEM REPRESSOR MNGR-RELATED"/>
    <property type="match status" value="1"/>
</dbReference>
<dbReference type="Proteomes" id="UP000515856">
    <property type="component" value="Chromosome"/>
</dbReference>
<dbReference type="InterPro" id="IPR036390">
    <property type="entry name" value="WH_DNA-bd_sf"/>
</dbReference>
<dbReference type="SMART" id="SM00866">
    <property type="entry name" value="UTRA"/>
    <property type="match status" value="1"/>
</dbReference>
<dbReference type="SUPFAM" id="SSF46785">
    <property type="entry name" value="Winged helix' DNA-binding domain"/>
    <property type="match status" value="1"/>
</dbReference>
<dbReference type="Gene3D" id="3.40.1410.10">
    <property type="entry name" value="Chorismate lyase-like"/>
    <property type="match status" value="1"/>
</dbReference>